<evidence type="ECO:0000259" key="21">
    <source>
        <dbReference type="PROSITE" id="PS50011"/>
    </source>
</evidence>
<evidence type="ECO:0000256" key="5">
    <source>
        <dbReference type="ARBA" id="ARBA00022614"/>
    </source>
</evidence>
<dbReference type="PROSITE" id="PS00109">
    <property type="entry name" value="PROTEIN_KINASE_TYR"/>
    <property type="match status" value="1"/>
</dbReference>
<dbReference type="InterPro" id="IPR017441">
    <property type="entry name" value="Protein_kinase_ATP_BS"/>
</dbReference>
<keyword evidence="6" id="KW-0808">Transferase</keyword>
<evidence type="ECO:0000256" key="18">
    <source>
        <dbReference type="ARBA" id="ARBA00048679"/>
    </source>
</evidence>
<dbReference type="GO" id="GO:0004674">
    <property type="term" value="F:protein serine/threonine kinase activity"/>
    <property type="evidence" value="ECO:0007669"/>
    <property type="project" value="UniProtKB-KW"/>
</dbReference>
<evidence type="ECO:0000256" key="2">
    <source>
        <dbReference type="ARBA" id="ARBA00012513"/>
    </source>
</evidence>
<accession>A0AA88AED1</accession>
<keyword evidence="15" id="KW-0675">Receptor</keyword>
<protein>
    <recommendedName>
        <fullName evidence="2">non-specific serine/threonine protein kinase</fullName>
        <ecNumber evidence="2">2.7.11.1</ecNumber>
    </recommendedName>
</protein>
<comment type="catalytic activity">
    <reaction evidence="18">
        <text>L-seryl-[protein] + ATP = O-phospho-L-seryl-[protein] + ADP + H(+)</text>
        <dbReference type="Rhea" id="RHEA:17989"/>
        <dbReference type="Rhea" id="RHEA-COMP:9863"/>
        <dbReference type="Rhea" id="RHEA-COMP:11604"/>
        <dbReference type="ChEBI" id="CHEBI:15378"/>
        <dbReference type="ChEBI" id="CHEBI:29999"/>
        <dbReference type="ChEBI" id="CHEBI:30616"/>
        <dbReference type="ChEBI" id="CHEBI:83421"/>
        <dbReference type="ChEBI" id="CHEBI:456216"/>
        <dbReference type="EC" id="2.7.11.1"/>
    </reaction>
</comment>
<keyword evidence="14" id="KW-0472">Membrane</keyword>
<evidence type="ECO:0000256" key="8">
    <source>
        <dbReference type="ARBA" id="ARBA00022729"/>
    </source>
</evidence>
<dbReference type="EC" id="2.7.11.1" evidence="2"/>
<evidence type="ECO:0000256" key="20">
    <source>
        <dbReference type="SAM" id="SignalP"/>
    </source>
</evidence>
<evidence type="ECO:0000313" key="23">
    <source>
        <dbReference type="Proteomes" id="UP001187192"/>
    </source>
</evidence>
<reference evidence="22" key="1">
    <citation type="submission" date="2023-07" db="EMBL/GenBank/DDBJ databases">
        <title>draft genome sequence of fig (Ficus carica).</title>
        <authorList>
            <person name="Takahashi T."/>
            <person name="Nishimura K."/>
        </authorList>
    </citation>
    <scope>NUCLEOTIDE SEQUENCE</scope>
</reference>
<keyword evidence="7" id="KW-0812">Transmembrane</keyword>
<dbReference type="Gene3D" id="1.10.510.10">
    <property type="entry name" value="Transferase(Phosphotransferase) domain 1"/>
    <property type="match status" value="1"/>
</dbReference>
<dbReference type="InterPro" id="IPR008266">
    <property type="entry name" value="Tyr_kinase_AS"/>
</dbReference>
<keyword evidence="12 19" id="KW-0067">ATP-binding</keyword>
<dbReference type="InterPro" id="IPR011009">
    <property type="entry name" value="Kinase-like_dom_sf"/>
</dbReference>
<keyword evidence="5" id="KW-0433">Leucine-rich repeat</keyword>
<evidence type="ECO:0000256" key="15">
    <source>
        <dbReference type="ARBA" id="ARBA00023170"/>
    </source>
</evidence>
<keyword evidence="4" id="KW-0597">Phosphoprotein</keyword>
<gene>
    <name evidence="22" type="ORF">TIFTF001_011568</name>
</gene>
<comment type="subcellular location">
    <subcellularLocation>
        <location evidence="1">Membrane</location>
        <topology evidence="1">Single-pass type I membrane protein</topology>
    </subcellularLocation>
</comment>
<proteinExistence type="predicted"/>
<dbReference type="PANTHER" id="PTHR48005">
    <property type="entry name" value="LEUCINE RICH REPEAT KINASE 2"/>
    <property type="match status" value="1"/>
</dbReference>
<dbReference type="Pfam" id="PF00069">
    <property type="entry name" value="Pkinase"/>
    <property type="match status" value="1"/>
</dbReference>
<dbReference type="SUPFAM" id="SSF56112">
    <property type="entry name" value="Protein kinase-like (PK-like)"/>
    <property type="match status" value="1"/>
</dbReference>
<dbReference type="GO" id="GO:0016020">
    <property type="term" value="C:membrane"/>
    <property type="evidence" value="ECO:0007669"/>
    <property type="project" value="UniProtKB-SubCell"/>
</dbReference>
<evidence type="ECO:0000256" key="3">
    <source>
        <dbReference type="ARBA" id="ARBA00022527"/>
    </source>
</evidence>
<dbReference type="Proteomes" id="UP001187192">
    <property type="component" value="Unassembled WGS sequence"/>
</dbReference>
<evidence type="ECO:0000256" key="12">
    <source>
        <dbReference type="ARBA" id="ARBA00022840"/>
    </source>
</evidence>
<dbReference type="InterPro" id="IPR051420">
    <property type="entry name" value="Ser_Thr_Kinases_DiverseReg"/>
</dbReference>
<keyword evidence="3" id="KW-0723">Serine/threonine-protein kinase</keyword>
<dbReference type="FunFam" id="1.10.510.10:FF:000479">
    <property type="entry name" value="Leucine-rich repeat receptor-like protein kinase"/>
    <property type="match status" value="1"/>
</dbReference>
<feature type="binding site" evidence="19">
    <location>
        <position position="109"/>
    </location>
    <ligand>
        <name>ATP</name>
        <dbReference type="ChEBI" id="CHEBI:30616"/>
    </ligand>
</feature>
<evidence type="ECO:0000313" key="22">
    <source>
        <dbReference type="EMBL" id="GMN42346.1"/>
    </source>
</evidence>
<evidence type="ECO:0000256" key="16">
    <source>
        <dbReference type="ARBA" id="ARBA00023180"/>
    </source>
</evidence>
<comment type="catalytic activity">
    <reaction evidence="17">
        <text>L-threonyl-[protein] + ATP = O-phospho-L-threonyl-[protein] + ADP + H(+)</text>
        <dbReference type="Rhea" id="RHEA:46608"/>
        <dbReference type="Rhea" id="RHEA-COMP:11060"/>
        <dbReference type="Rhea" id="RHEA-COMP:11605"/>
        <dbReference type="ChEBI" id="CHEBI:15378"/>
        <dbReference type="ChEBI" id="CHEBI:30013"/>
        <dbReference type="ChEBI" id="CHEBI:30616"/>
        <dbReference type="ChEBI" id="CHEBI:61977"/>
        <dbReference type="ChEBI" id="CHEBI:456216"/>
        <dbReference type="EC" id="2.7.11.1"/>
    </reaction>
</comment>
<evidence type="ECO:0000256" key="7">
    <source>
        <dbReference type="ARBA" id="ARBA00022692"/>
    </source>
</evidence>
<evidence type="ECO:0000256" key="1">
    <source>
        <dbReference type="ARBA" id="ARBA00004479"/>
    </source>
</evidence>
<feature type="signal peptide" evidence="20">
    <location>
        <begin position="1"/>
        <end position="30"/>
    </location>
</feature>
<keyword evidence="9" id="KW-0677">Repeat</keyword>
<keyword evidence="16" id="KW-0325">Glycoprotein</keyword>
<dbReference type="AlphaFoldDB" id="A0AA88AED1"/>
<dbReference type="PANTHER" id="PTHR48005:SF16">
    <property type="entry name" value="MDIS1-INTERACTING RECEPTOR LIKE KINASE 2-LIKE ISOFORM X1"/>
    <property type="match status" value="1"/>
</dbReference>
<sequence>MTLFVFFSSSTVAWLSFLFMLLAFMDHSTAVRTAAASDNLKREARRVCSEARKKKNGDFLSIWNYDGKIAYNDIIKATEDFDIKYCIGTGKFGSVYKARLPTGRVVALKKLHSVEAEEPAFINSFMNEVHVLSKIRHRNIVKLHGFCLYKQNMFLVYEYMKRGSLFCVLRNGNEAAQLGWNKRISIIEGIAHALSYMHHDCNPPIVHRDVTTSNVLLDMEMKASVSDFGIARLLYPDSSNQTEIAGTFGYIAPEYAYTTALTEKGDVYSFGVVVLETIMGRHPPEIISLVSSPCPPSSSSWRSVMLKDVLDSRLSAPDNGLIITKVSSSVVLVLTLALACLRSEPKSRPTMMMVCRQLLLPRTPLRQPLHSISIQQLVNQEIFVLDKH</sequence>
<dbReference type="PROSITE" id="PS50011">
    <property type="entry name" value="PROTEIN_KINASE_DOM"/>
    <property type="match status" value="1"/>
</dbReference>
<evidence type="ECO:0000256" key="10">
    <source>
        <dbReference type="ARBA" id="ARBA00022741"/>
    </source>
</evidence>
<organism evidence="22 23">
    <name type="scientific">Ficus carica</name>
    <name type="common">Common fig</name>
    <dbReference type="NCBI Taxonomy" id="3494"/>
    <lineage>
        <taxon>Eukaryota</taxon>
        <taxon>Viridiplantae</taxon>
        <taxon>Streptophyta</taxon>
        <taxon>Embryophyta</taxon>
        <taxon>Tracheophyta</taxon>
        <taxon>Spermatophyta</taxon>
        <taxon>Magnoliopsida</taxon>
        <taxon>eudicotyledons</taxon>
        <taxon>Gunneridae</taxon>
        <taxon>Pentapetalae</taxon>
        <taxon>rosids</taxon>
        <taxon>fabids</taxon>
        <taxon>Rosales</taxon>
        <taxon>Moraceae</taxon>
        <taxon>Ficeae</taxon>
        <taxon>Ficus</taxon>
    </lineage>
</organism>
<feature type="chain" id="PRO_5041731708" description="non-specific serine/threonine protein kinase" evidence="20">
    <location>
        <begin position="31"/>
        <end position="388"/>
    </location>
</feature>
<dbReference type="InterPro" id="IPR000719">
    <property type="entry name" value="Prot_kinase_dom"/>
</dbReference>
<evidence type="ECO:0000256" key="17">
    <source>
        <dbReference type="ARBA" id="ARBA00047899"/>
    </source>
</evidence>
<keyword evidence="8 20" id="KW-0732">Signal</keyword>
<keyword evidence="10 19" id="KW-0547">Nucleotide-binding</keyword>
<keyword evidence="11" id="KW-0418">Kinase</keyword>
<dbReference type="EMBL" id="BTGU01000014">
    <property type="protein sequence ID" value="GMN42346.1"/>
    <property type="molecule type" value="Genomic_DNA"/>
</dbReference>
<evidence type="ECO:0000256" key="4">
    <source>
        <dbReference type="ARBA" id="ARBA00022553"/>
    </source>
</evidence>
<evidence type="ECO:0000256" key="6">
    <source>
        <dbReference type="ARBA" id="ARBA00022679"/>
    </source>
</evidence>
<comment type="caution">
    <text evidence="22">The sequence shown here is derived from an EMBL/GenBank/DDBJ whole genome shotgun (WGS) entry which is preliminary data.</text>
</comment>
<name>A0AA88AED1_FICCA</name>
<evidence type="ECO:0000256" key="11">
    <source>
        <dbReference type="ARBA" id="ARBA00022777"/>
    </source>
</evidence>
<evidence type="ECO:0000256" key="9">
    <source>
        <dbReference type="ARBA" id="ARBA00022737"/>
    </source>
</evidence>
<dbReference type="PROSITE" id="PS00107">
    <property type="entry name" value="PROTEIN_KINASE_ATP"/>
    <property type="match status" value="1"/>
</dbReference>
<keyword evidence="23" id="KW-1185">Reference proteome</keyword>
<evidence type="ECO:0000256" key="14">
    <source>
        <dbReference type="ARBA" id="ARBA00023136"/>
    </source>
</evidence>
<dbReference type="GO" id="GO:0005524">
    <property type="term" value="F:ATP binding"/>
    <property type="evidence" value="ECO:0007669"/>
    <property type="project" value="UniProtKB-UniRule"/>
</dbReference>
<feature type="domain" description="Protein kinase" evidence="21">
    <location>
        <begin position="81"/>
        <end position="360"/>
    </location>
</feature>
<keyword evidence="13" id="KW-1133">Transmembrane helix</keyword>
<evidence type="ECO:0000256" key="13">
    <source>
        <dbReference type="ARBA" id="ARBA00022989"/>
    </source>
</evidence>
<dbReference type="Gene3D" id="3.30.200.20">
    <property type="entry name" value="Phosphorylase Kinase, domain 1"/>
    <property type="match status" value="1"/>
</dbReference>
<dbReference type="FunFam" id="3.30.200.20:FF:000309">
    <property type="entry name" value="Leucine-rich repeat receptor protein kinase MSP1"/>
    <property type="match status" value="1"/>
</dbReference>
<evidence type="ECO:0000256" key="19">
    <source>
        <dbReference type="PROSITE-ProRule" id="PRU10141"/>
    </source>
</evidence>